<organism evidence="1 2">
    <name type="scientific">Photorhabdus bodei</name>
    <dbReference type="NCBI Taxonomy" id="2029681"/>
    <lineage>
        <taxon>Bacteria</taxon>
        <taxon>Pseudomonadati</taxon>
        <taxon>Pseudomonadota</taxon>
        <taxon>Gammaproteobacteria</taxon>
        <taxon>Enterobacterales</taxon>
        <taxon>Morganellaceae</taxon>
        <taxon>Photorhabdus</taxon>
    </lineage>
</organism>
<protein>
    <submittedName>
        <fullName evidence="1">Uncharacterized protein</fullName>
    </submittedName>
</protein>
<accession>A0AAW6BUG3</accession>
<dbReference type="EMBL" id="JAQMFO010000125">
    <property type="protein sequence ID" value="MDB6375282.1"/>
    <property type="molecule type" value="Genomic_DNA"/>
</dbReference>
<dbReference type="AlphaFoldDB" id="A0AAW6BUG3"/>
<gene>
    <name evidence="1" type="ORF">PH362_26260</name>
</gene>
<dbReference type="RefSeq" id="WP_271868347.1">
    <property type="nucleotide sequence ID" value="NZ_JAQMFO010000125.1"/>
</dbReference>
<proteinExistence type="predicted"/>
<reference evidence="1" key="1">
    <citation type="submission" date="2023-01" db="EMBL/GenBank/DDBJ databases">
        <title>Genome sequencing of Photorhabdus bodei 09-20.</title>
        <authorList>
            <person name="Kalindamar S."/>
            <person name="Kumru S."/>
        </authorList>
    </citation>
    <scope>NUCLEOTIDE SEQUENCE</scope>
    <source>
        <strain evidence="1">09-20</strain>
    </source>
</reference>
<name>A0AAW6BUG3_9GAMM</name>
<evidence type="ECO:0000313" key="2">
    <source>
        <dbReference type="Proteomes" id="UP001212996"/>
    </source>
</evidence>
<dbReference type="Proteomes" id="UP001212996">
    <property type="component" value="Unassembled WGS sequence"/>
</dbReference>
<sequence>MNTKEIVENWVKEKKSLYFFLPDSPYGRPFDNQYIIEKIEETSESFNIIFSNEIALRFLGKINITDEGYNLTISDFTKCIFEISSRILKSYTEGQVVLSGF</sequence>
<evidence type="ECO:0000313" key="1">
    <source>
        <dbReference type="EMBL" id="MDB6375282.1"/>
    </source>
</evidence>
<comment type="caution">
    <text evidence="1">The sequence shown here is derived from an EMBL/GenBank/DDBJ whole genome shotgun (WGS) entry which is preliminary data.</text>
</comment>